<dbReference type="InterPro" id="IPR029058">
    <property type="entry name" value="AB_hydrolase_fold"/>
</dbReference>
<dbReference type="KEGG" id="kbs:EPA93_35950"/>
<sequence length="106" mass="11857">MRSNRREHPDRVAAWIERAAAYPIEPEDGEIALKRIDMIMAHDTLLRLGEMRQPTLVLCGGQDFCTPLPLSEEIAHAIPGAELVVVPDQRPPGRARKWGGIFSDCE</sequence>
<dbReference type="SUPFAM" id="SSF53474">
    <property type="entry name" value="alpha/beta-Hydrolases"/>
    <property type="match status" value="1"/>
</dbReference>
<keyword evidence="2" id="KW-1185">Reference proteome</keyword>
<dbReference type="OrthoDB" id="6117067at2"/>
<evidence type="ECO:0000313" key="2">
    <source>
        <dbReference type="Proteomes" id="UP000290365"/>
    </source>
</evidence>
<accession>A0A4P6JYZ5</accession>
<protein>
    <recommendedName>
        <fullName evidence="3">Alpha/beta hydrolase</fullName>
    </recommendedName>
</protein>
<dbReference type="Proteomes" id="UP000290365">
    <property type="component" value="Chromosome"/>
</dbReference>
<dbReference type="EMBL" id="CP035758">
    <property type="protein sequence ID" value="QBD81078.1"/>
    <property type="molecule type" value="Genomic_DNA"/>
</dbReference>
<evidence type="ECO:0000313" key="1">
    <source>
        <dbReference type="EMBL" id="QBD81078.1"/>
    </source>
</evidence>
<evidence type="ECO:0008006" key="3">
    <source>
        <dbReference type="Google" id="ProtNLM"/>
    </source>
</evidence>
<proteinExistence type="predicted"/>
<dbReference type="RefSeq" id="WP_129892140.1">
    <property type="nucleotide sequence ID" value="NZ_CP035758.1"/>
</dbReference>
<organism evidence="1 2">
    <name type="scientific">Ktedonosporobacter rubrisoli</name>
    <dbReference type="NCBI Taxonomy" id="2509675"/>
    <lineage>
        <taxon>Bacteria</taxon>
        <taxon>Bacillati</taxon>
        <taxon>Chloroflexota</taxon>
        <taxon>Ktedonobacteria</taxon>
        <taxon>Ktedonobacterales</taxon>
        <taxon>Ktedonosporobacteraceae</taxon>
        <taxon>Ktedonosporobacter</taxon>
    </lineage>
</organism>
<reference evidence="1 2" key="1">
    <citation type="submission" date="2019-01" db="EMBL/GenBank/DDBJ databases">
        <title>Ktedonosporobacter rubrisoli SCAWS-G2.</title>
        <authorList>
            <person name="Huang Y."/>
            <person name="Yan B."/>
        </authorList>
    </citation>
    <scope>NUCLEOTIDE SEQUENCE [LARGE SCALE GENOMIC DNA]</scope>
    <source>
        <strain evidence="1 2">SCAWS-G2</strain>
    </source>
</reference>
<name>A0A4P6JYZ5_KTERU</name>
<dbReference type="AlphaFoldDB" id="A0A4P6JYZ5"/>
<gene>
    <name evidence="1" type="ORF">EPA93_35950</name>
</gene>
<dbReference type="Gene3D" id="3.40.50.1820">
    <property type="entry name" value="alpha/beta hydrolase"/>
    <property type="match status" value="1"/>
</dbReference>